<evidence type="ECO:0000313" key="1">
    <source>
        <dbReference type="EMBL" id="GIY65835.1"/>
    </source>
</evidence>
<name>A0AAV4V8I6_9ARAC</name>
<comment type="caution">
    <text evidence="1">The sequence shown here is derived from an EMBL/GenBank/DDBJ whole genome shotgun (WGS) entry which is preliminary data.</text>
</comment>
<organism evidence="1 2">
    <name type="scientific">Caerostris darwini</name>
    <dbReference type="NCBI Taxonomy" id="1538125"/>
    <lineage>
        <taxon>Eukaryota</taxon>
        <taxon>Metazoa</taxon>
        <taxon>Ecdysozoa</taxon>
        <taxon>Arthropoda</taxon>
        <taxon>Chelicerata</taxon>
        <taxon>Arachnida</taxon>
        <taxon>Araneae</taxon>
        <taxon>Araneomorphae</taxon>
        <taxon>Entelegynae</taxon>
        <taxon>Araneoidea</taxon>
        <taxon>Araneidae</taxon>
        <taxon>Caerostris</taxon>
    </lineage>
</organism>
<evidence type="ECO:0000313" key="2">
    <source>
        <dbReference type="Proteomes" id="UP001054837"/>
    </source>
</evidence>
<dbReference type="Proteomes" id="UP001054837">
    <property type="component" value="Unassembled WGS sequence"/>
</dbReference>
<dbReference type="AlphaFoldDB" id="A0AAV4V8I6"/>
<protein>
    <submittedName>
        <fullName evidence="1">Uncharacterized protein</fullName>
    </submittedName>
</protein>
<proteinExistence type="predicted"/>
<dbReference type="EMBL" id="BPLQ01012480">
    <property type="protein sequence ID" value="GIY65835.1"/>
    <property type="molecule type" value="Genomic_DNA"/>
</dbReference>
<reference evidence="1 2" key="1">
    <citation type="submission" date="2021-06" db="EMBL/GenBank/DDBJ databases">
        <title>Caerostris darwini draft genome.</title>
        <authorList>
            <person name="Kono N."/>
            <person name="Arakawa K."/>
        </authorList>
    </citation>
    <scope>NUCLEOTIDE SEQUENCE [LARGE SCALE GENOMIC DNA]</scope>
</reference>
<accession>A0AAV4V8I6</accession>
<keyword evidence="2" id="KW-1185">Reference proteome</keyword>
<gene>
    <name evidence="1" type="ORF">CDAR_51741</name>
</gene>
<sequence>MLFWDFKKQGFIYPFDHNKLSEAEYALSEVTDQNMTRGYFVVVDEIKRVMNHRPISLSTIFLQLLTSLHVIQALFRTYLQLQDSMRFLASIK</sequence>